<comment type="similarity">
    <text evidence="1">Belongs to the peptidase M20 family.</text>
</comment>
<dbReference type="Gene3D" id="3.30.70.360">
    <property type="match status" value="1"/>
</dbReference>
<dbReference type="Gene3D" id="3.40.630.10">
    <property type="entry name" value="Zn peptidases"/>
    <property type="match status" value="1"/>
</dbReference>
<feature type="domain" description="Peptidase M20 dimerisation" evidence="5">
    <location>
        <begin position="199"/>
        <end position="295"/>
    </location>
</feature>
<sequence>MGRLNNILMEAGGIGRNEDGSITRLGFSEDYFQALELIKKHMESLGMKTEVDPVGNLHGILPGKDPSLKSIVLGSHLDTVIKGGVFDGMLGVAGAVECVYRLKEQDIILDHTLEIWGFNMEESSILGGTFGSRAITGMLDPDQPGYAEKLATFDRTPDDVRTAKKDISKYDCYLEYHIEQGDKLDSADIDVGVVNGIVSVIRYQVTANGVSNHAGTTMMPNRKDALVGMSKLIVAADARARELDDTLVFTVGKMSVAPGQENVIPNEVVATFEMRHMDKSVTDQFFADIQAAAKEIPNCTFTFKNTVAKYSTPCDPKLVRIIDQVCSELNISHMIMPSGAGHDANPMAHEGVPIGMIFVPSVNGISHHGKEWTEPHHVDLGAEVLFKTVLTLDKTDRK</sequence>
<dbReference type="InterPro" id="IPR010158">
    <property type="entry name" value="Amidase_Cbmase"/>
</dbReference>
<organism evidence="6 7">
    <name type="scientific">Flintibacter hominis</name>
    <dbReference type="NCBI Taxonomy" id="2763048"/>
    <lineage>
        <taxon>Bacteria</taxon>
        <taxon>Bacillati</taxon>
        <taxon>Bacillota</taxon>
        <taxon>Clostridia</taxon>
        <taxon>Eubacteriales</taxon>
        <taxon>Flintibacter</taxon>
    </lineage>
</organism>
<dbReference type="Pfam" id="PF07687">
    <property type="entry name" value="M20_dimer"/>
    <property type="match status" value="1"/>
</dbReference>
<evidence type="ECO:0000256" key="3">
    <source>
        <dbReference type="PIRSR" id="PIRSR001235-1"/>
    </source>
</evidence>
<dbReference type="SUPFAM" id="SSF55031">
    <property type="entry name" value="Bacterial exopeptidase dimerisation domain"/>
    <property type="match status" value="1"/>
</dbReference>
<dbReference type="RefSeq" id="WP_147572042.1">
    <property type="nucleotide sequence ID" value="NZ_JACOPO010000001.1"/>
</dbReference>
<feature type="binding site" evidence="3">
    <location>
        <position position="367"/>
    </location>
    <ligand>
        <name>Zn(2+)</name>
        <dbReference type="ChEBI" id="CHEBI:29105"/>
        <label>2</label>
    </ligand>
</feature>
<evidence type="ECO:0000313" key="6">
    <source>
        <dbReference type="EMBL" id="MBC5721623.1"/>
    </source>
</evidence>
<dbReference type="CDD" id="cd03884">
    <property type="entry name" value="M20_bAS"/>
    <property type="match status" value="1"/>
</dbReference>
<feature type="binding site" evidence="4">
    <location>
        <position position="275"/>
    </location>
    <ligand>
        <name>allantoate</name>
        <dbReference type="ChEBI" id="CHEBI:17536"/>
    </ligand>
</feature>
<dbReference type="PIRSF" id="PIRSF001235">
    <property type="entry name" value="Amidase_carbamoylase"/>
    <property type="match status" value="1"/>
</dbReference>
<feature type="binding site" evidence="3">
    <location>
        <position position="177"/>
    </location>
    <ligand>
        <name>Zn(2+)</name>
        <dbReference type="ChEBI" id="CHEBI:29105"/>
        <label>1</label>
    </ligand>
</feature>
<feature type="binding site" evidence="3">
    <location>
        <position position="76"/>
    </location>
    <ligand>
        <name>Zn(2+)</name>
        <dbReference type="ChEBI" id="CHEBI:29105"/>
        <label>1</label>
    </ligand>
</feature>
<gene>
    <name evidence="6" type="ORF">H8S11_02135</name>
</gene>
<feature type="binding site" evidence="3">
    <location>
        <position position="87"/>
    </location>
    <ligand>
        <name>Zn(2+)</name>
        <dbReference type="ChEBI" id="CHEBI:29105"/>
        <label>2</label>
    </ligand>
</feature>
<dbReference type="NCBIfam" id="TIGR01879">
    <property type="entry name" value="hydantase"/>
    <property type="match status" value="1"/>
</dbReference>
<dbReference type="InterPro" id="IPR011650">
    <property type="entry name" value="Peptidase_M20_dimer"/>
</dbReference>
<feature type="binding site" evidence="4">
    <location>
        <position position="262"/>
    </location>
    <ligand>
        <name>allantoate</name>
        <dbReference type="ChEBI" id="CHEBI:17536"/>
    </ligand>
</feature>
<dbReference type="InterPro" id="IPR002933">
    <property type="entry name" value="Peptidase_M20"/>
</dbReference>
<accession>A0A8J6J8I7</accession>
<keyword evidence="7" id="KW-1185">Reference proteome</keyword>
<comment type="cofactor">
    <cofactor evidence="3">
        <name>Zn(2+)</name>
        <dbReference type="ChEBI" id="CHEBI:29105"/>
    </cofactor>
    <text evidence="3">Binds 2 Zn(2+) ions per subunit.</text>
</comment>
<keyword evidence="3" id="KW-0479">Metal-binding</keyword>
<dbReference type="AlphaFoldDB" id="A0A8J6J8I7"/>
<feature type="binding site" evidence="3">
    <location>
        <position position="122"/>
    </location>
    <ligand>
        <name>Zn(2+)</name>
        <dbReference type="ChEBI" id="CHEBI:29105"/>
        <label>2</label>
    </ligand>
</feature>
<dbReference type="InterPro" id="IPR036264">
    <property type="entry name" value="Bact_exopeptidase_dim_dom"/>
</dbReference>
<dbReference type="Pfam" id="PF01546">
    <property type="entry name" value="Peptidase_M20"/>
    <property type="match status" value="1"/>
</dbReference>
<evidence type="ECO:0000313" key="7">
    <source>
        <dbReference type="Proteomes" id="UP000628736"/>
    </source>
</evidence>
<evidence type="ECO:0000256" key="4">
    <source>
        <dbReference type="PIRSR" id="PIRSR001235-2"/>
    </source>
</evidence>
<protein>
    <submittedName>
        <fullName evidence="6">Zn-dependent hydrolase</fullName>
    </submittedName>
</protein>
<proteinExistence type="inferred from homology"/>
<dbReference type="PANTHER" id="PTHR32494">
    <property type="entry name" value="ALLANTOATE DEIMINASE-RELATED"/>
    <property type="match status" value="1"/>
</dbReference>
<evidence type="ECO:0000259" key="5">
    <source>
        <dbReference type="Pfam" id="PF07687"/>
    </source>
</evidence>
<dbReference type="PANTHER" id="PTHR32494:SF5">
    <property type="entry name" value="ALLANTOATE AMIDOHYDROLASE"/>
    <property type="match status" value="1"/>
</dbReference>
<dbReference type="EMBL" id="JACOPO010000001">
    <property type="protein sequence ID" value="MBC5721623.1"/>
    <property type="molecule type" value="Genomic_DNA"/>
</dbReference>
<evidence type="ECO:0000256" key="1">
    <source>
        <dbReference type="ARBA" id="ARBA00006153"/>
    </source>
</evidence>
<keyword evidence="2 6" id="KW-0378">Hydrolase</keyword>
<feature type="binding site" evidence="4">
    <location>
        <position position="202"/>
    </location>
    <ligand>
        <name>allantoate</name>
        <dbReference type="ChEBI" id="CHEBI:17536"/>
    </ligand>
</feature>
<evidence type="ECO:0000256" key="2">
    <source>
        <dbReference type="ARBA" id="ARBA00022801"/>
    </source>
</evidence>
<feature type="binding site" evidence="3">
    <location>
        <position position="87"/>
    </location>
    <ligand>
        <name>Zn(2+)</name>
        <dbReference type="ChEBI" id="CHEBI:29105"/>
        <label>1</label>
    </ligand>
</feature>
<keyword evidence="3" id="KW-0862">Zinc</keyword>
<name>A0A8J6J8I7_9FIRM</name>
<dbReference type="SUPFAM" id="SSF53187">
    <property type="entry name" value="Zn-dependent exopeptidases"/>
    <property type="match status" value="1"/>
</dbReference>
<comment type="caution">
    <text evidence="6">The sequence shown here is derived from an EMBL/GenBank/DDBJ whole genome shotgun (WGS) entry which is preliminary data.</text>
</comment>
<dbReference type="GO" id="GO:0016813">
    <property type="term" value="F:hydrolase activity, acting on carbon-nitrogen (but not peptide) bonds, in linear amidines"/>
    <property type="evidence" value="ECO:0007669"/>
    <property type="project" value="InterPro"/>
</dbReference>
<dbReference type="GO" id="GO:0046872">
    <property type="term" value="F:metal ion binding"/>
    <property type="evidence" value="ECO:0007669"/>
    <property type="project" value="UniProtKB-KW"/>
</dbReference>
<dbReference type="Proteomes" id="UP000628736">
    <property type="component" value="Unassembled WGS sequence"/>
</dbReference>
<reference evidence="6" key="1">
    <citation type="submission" date="2020-08" db="EMBL/GenBank/DDBJ databases">
        <title>Genome public.</title>
        <authorList>
            <person name="Liu C."/>
            <person name="Sun Q."/>
        </authorList>
    </citation>
    <scope>NUCLEOTIDE SEQUENCE</scope>
    <source>
        <strain evidence="6">NSJ-23</strain>
    </source>
</reference>